<keyword evidence="4" id="KW-1185">Reference proteome</keyword>
<name>A0AAE9E9Y1_CAEBR</name>
<protein>
    <recommendedName>
        <fullName evidence="5">Transposase Tc5 C-terminal domain-containing protein</fullName>
    </recommendedName>
</protein>
<dbReference type="GO" id="GO:0003676">
    <property type="term" value="F:nucleic acid binding"/>
    <property type="evidence" value="ECO:0007669"/>
    <property type="project" value="InterPro"/>
</dbReference>
<evidence type="ECO:0000313" key="3">
    <source>
        <dbReference type="EMBL" id="UMM15558.1"/>
    </source>
</evidence>
<dbReference type="AlphaFoldDB" id="A0AAE9E9Y1"/>
<sequence length="243" mass="28371">MLILDNKMLEAYELFMDGTLGPKAFMVLSEPTGHFPPTRPIPNCPNLEVRAGKSHIMTKDMMCDWLKSCVFIPSVPKKLFMLIDSWPSFKDHQTIENCVPRGYDVTIRNVPPNTTGLIQPLDAHWNGPWKNFLKKFTAYALIFYPDYIIAQRNNEIWMISLVYHQFSAREFQPFLKYSWKKTGYSDFYSPFLTPSEYCFGKVDHEDCYSPNCPNLAFIKCSRCKEFICFEHFIIKDKHLCTSV</sequence>
<dbReference type="Proteomes" id="UP000829354">
    <property type="component" value="Chromosome II"/>
</dbReference>
<evidence type="ECO:0000313" key="4">
    <source>
        <dbReference type="Proteomes" id="UP000829354"/>
    </source>
</evidence>
<dbReference type="InterPro" id="IPR004875">
    <property type="entry name" value="DDE_SF_endonuclease_dom"/>
</dbReference>
<evidence type="ECO:0000259" key="2">
    <source>
        <dbReference type="Pfam" id="PF04236"/>
    </source>
</evidence>
<evidence type="ECO:0008006" key="5">
    <source>
        <dbReference type="Google" id="ProtNLM"/>
    </source>
</evidence>
<feature type="domain" description="Transposase Tc5 C-terminal" evidence="2">
    <location>
        <begin position="179"/>
        <end position="240"/>
    </location>
</feature>
<reference evidence="3 4" key="1">
    <citation type="submission" date="2022-04" db="EMBL/GenBank/DDBJ databases">
        <title>Chromosome-level reference genomes for two strains of Caenorhabditis briggsae: an improved platform for comparative genomics.</title>
        <authorList>
            <person name="Stevens L."/>
            <person name="Andersen E."/>
        </authorList>
    </citation>
    <scope>NUCLEOTIDE SEQUENCE [LARGE SCALE GENOMIC DNA]</scope>
    <source>
        <strain evidence="3">VX34</strain>
        <tissue evidence="3">Whole-organism</tissue>
    </source>
</reference>
<dbReference type="Pfam" id="PF03184">
    <property type="entry name" value="DDE_1"/>
    <property type="match status" value="1"/>
</dbReference>
<dbReference type="EMBL" id="CP092621">
    <property type="protein sequence ID" value="UMM15558.1"/>
    <property type="molecule type" value="Genomic_DNA"/>
</dbReference>
<accession>A0AAE9E9Y1</accession>
<organism evidence="3 4">
    <name type="scientific">Caenorhabditis briggsae</name>
    <dbReference type="NCBI Taxonomy" id="6238"/>
    <lineage>
        <taxon>Eukaryota</taxon>
        <taxon>Metazoa</taxon>
        <taxon>Ecdysozoa</taxon>
        <taxon>Nematoda</taxon>
        <taxon>Chromadorea</taxon>
        <taxon>Rhabditida</taxon>
        <taxon>Rhabditina</taxon>
        <taxon>Rhabditomorpha</taxon>
        <taxon>Rhabditoidea</taxon>
        <taxon>Rhabditidae</taxon>
        <taxon>Peloderinae</taxon>
        <taxon>Caenorhabditis</taxon>
    </lineage>
</organism>
<dbReference type="InterPro" id="IPR007350">
    <property type="entry name" value="Transposase_Tc5_C"/>
</dbReference>
<gene>
    <name evidence="3" type="ORF">L5515_012955</name>
</gene>
<dbReference type="Pfam" id="PF04236">
    <property type="entry name" value="Transp_Tc5_C"/>
    <property type="match status" value="1"/>
</dbReference>
<feature type="domain" description="DDE-1" evidence="1">
    <location>
        <begin position="47"/>
        <end position="123"/>
    </location>
</feature>
<proteinExistence type="predicted"/>
<evidence type="ECO:0000259" key="1">
    <source>
        <dbReference type="Pfam" id="PF03184"/>
    </source>
</evidence>